<name>A0A7R9EA48_9NEOP</name>
<evidence type="ECO:0008006" key="3">
    <source>
        <dbReference type="Google" id="ProtNLM"/>
    </source>
</evidence>
<feature type="region of interest" description="Disordered" evidence="1">
    <location>
        <begin position="124"/>
        <end position="182"/>
    </location>
</feature>
<protein>
    <recommendedName>
        <fullName evidence="3">Cadherin domain-containing protein</fullName>
    </recommendedName>
</protein>
<feature type="compositionally biased region" description="Polar residues" evidence="1">
    <location>
        <begin position="128"/>
        <end position="138"/>
    </location>
</feature>
<reference evidence="2" key="1">
    <citation type="submission" date="2020-11" db="EMBL/GenBank/DDBJ databases">
        <authorList>
            <person name="Tran Van P."/>
        </authorList>
    </citation>
    <scope>NUCLEOTIDE SEQUENCE</scope>
</reference>
<dbReference type="InterPro" id="IPR015919">
    <property type="entry name" value="Cadherin-like_sf"/>
</dbReference>
<gene>
    <name evidence="2" type="ORF">TMSB3V08_LOCUS5969</name>
</gene>
<accession>A0A7R9EA48</accession>
<organism evidence="2">
    <name type="scientific">Timema monikensis</name>
    <dbReference type="NCBI Taxonomy" id="170555"/>
    <lineage>
        <taxon>Eukaryota</taxon>
        <taxon>Metazoa</taxon>
        <taxon>Ecdysozoa</taxon>
        <taxon>Arthropoda</taxon>
        <taxon>Hexapoda</taxon>
        <taxon>Insecta</taxon>
        <taxon>Pterygota</taxon>
        <taxon>Neoptera</taxon>
        <taxon>Polyneoptera</taxon>
        <taxon>Phasmatodea</taxon>
        <taxon>Timematodea</taxon>
        <taxon>Timematoidea</taxon>
        <taxon>Timematidae</taxon>
        <taxon>Timema</taxon>
    </lineage>
</organism>
<evidence type="ECO:0000256" key="1">
    <source>
        <dbReference type="SAM" id="MobiDB-lite"/>
    </source>
</evidence>
<dbReference type="EMBL" id="OB793994">
    <property type="protein sequence ID" value="CAD7429188.1"/>
    <property type="molecule type" value="Genomic_DNA"/>
</dbReference>
<dbReference type="SUPFAM" id="SSF49313">
    <property type="entry name" value="Cadherin-like"/>
    <property type="match status" value="1"/>
</dbReference>
<dbReference type="AlphaFoldDB" id="A0A7R9EA48"/>
<dbReference type="GO" id="GO:0005509">
    <property type="term" value="F:calcium ion binding"/>
    <property type="evidence" value="ECO:0007669"/>
    <property type="project" value="InterPro"/>
</dbReference>
<feature type="compositionally biased region" description="Pro residues" evidence="1">
    <location>
        <begin position="165"/>
        <end position="174"/>
    </location>
</feature>
<dbReference type="GO" id="GO:0016020">
    <property type="term" value="C:membrane"/>
    <property type="evidence" value="ECO:0007669"/>
    <property type="project" value="InterPro"/>
</dbReference>
<dbReference type="CDD" id="cd11304">
    <property type="entry name" value="Cadherin_repeat"/>
    <property type="match status" value="1"/>
</dbReference>
<dbReference type="Gene3D" id="2.60.40.60">
    <property type="entry name" value="Cadherins"/>
    <property type="match status" value="1"/>
</dbReference>
<proteinExistence type="predicted"/>
<sequence>MVLSDLLGMWRLAFESRYDCDNAPPILKVPERTWELTDTELVDSIVTRVKADDDEDDPLVFGLEMKPALPGFPENLPLPLRIDNITGVVYINDSLKGRAGESFSVYVTVTDGNIHAKTEVPVSIRGSGVSNGPYQKSSRPPRPGVASNYPPRGPPLFRPPGLNLSPPPPRPPRPTTDSTLLSVVTPTVSRVLSLTGDSLRSLNQAESLGNWES</sequence>
<evidence type="ECO:0000313" key="2">
    <source>
        <dbReference type="EMBL" id="CAD7429188.1"/>
    </source>
</evidence>